<accession>A0ABN3WJ99</accession>
<evidence type="ECO:0000313" key="3">
    <source>
        <dbReference type="Proteomes" id="UP001501102"/>
    </source>
</evidence>
<dbReference type="EMBL" id="BAAAXZ010000034">
    <property type="protein sequence ID" value="GAA2915669.1"/>
    <property type="molecule type" value="Genomic_DNA"/>
</dbReference>
<proteinExistence type="predicted"/>
<reference evidence="2 3" key="1">
    <citation type="journal article" date="2019" name="Int. J. Syst. Evol. Microbiol.">
        <title>The Global Catalogue of Microorganisms (GCM) 10K type strain sequencing project: providing services to taxonomists for standard genome sequencing and annotation.</title>
        <authorList>
            <consortium name="The Broad Institute Genomics Platform"/>
            <consortium name="The Broad Institute Genome Sequencing Center for Infectious Disease"/>
            <person name="Wu L."/>
            <person name="Ma J."/>
        </authorList>
    </citation>
    <scope>NUCLEOTIDE SEQUENCE [LARGE SCALE GENOMIC DNA]</scope>
    <source>
        <strain evidence="2 3">JCM 4087</strain>
    </source>
</reference>
<feature type="region of interest" description="Disordered" evidence="1">
    <location>
        <begin position="1"/>
        <end position="43"/>
    </location>
</feature>
<sequence length="62" mass="6459">MQARAAARASAAAPGDEAVRPEWASPARRARNARAQAPGPRAWRTSLLAGLTADGRAVSHRA</sequence>
<evidence type="ECO:0000256" key="1">
    <source>
        <dbReference type="SAM" id="MobiDB-lite"/>
    </source>
</evidence>
<protein>
    <submittedName>
        <fullName evidence="2">Uncharacterized protein</fullName>
    </submittedName>
</protein>
<feature type="compositionally biased region" description="Low complexity" evidence="1">
    <location>
        <begin position="1"/>
        <end position="13"/>
    </location>
</feature>
<feature type="compositionally biased region" description="Low complexity" evidence="1">
    <location>
        <begin position="33"/>
        <end position="42"/>
    </location>
</feature>
<comment type="caution">
    <text evidence="2">The sequence shown here is derived from an EMBL/GenBank/DDBJ whole genome shotgun (WGS) entry which is preliminary data.</text>
</comment>
<keyword evidence="3" id="KW-1185">Reference proteome</keyword>
<dbReference type="Proteomes" id="UP001501102">
    <property type="component" value="Unassembled WGS sequence"/>
</dbReference>
<evidence type="ECO:0000313" key="2">
    <source>
        <dbReference type="EMBL" id="GAA2915669.1"/>
    </source>
</evidence>
<organism evidence="2 3">
    <name type="scientific">Streptomyces thioluteus</name>
    <dbReference type="NCBI Taxonomy" id="66431"/>
    <lineage>
        <taxon>Bacteria</taxon>
        <taxon>Bacillati</taxon>
        <taxon>Actinomycetota</taxon>
        <taxon>Actinomycetes</taxon>
        <taxon>Kitasatosporales</taxon>
        <taxon>Streptomycetaceae</taxon>
        <taxon>Streptomyces</taxon>
    </lineage>
</organism>
<gene>
    <name evidence="2" type="ORF">GCM10020221_09280</name>
</gene>
<name>A0ABN3WJ99_STRTU</name>